<evidence type="ECO:0000259" key="2">
    <source>
        <dbReference type="Pfam" id="PF20720"/>
    </source>
</evidence>
<sequence>MLLNYANLNDVEFEYLCQDIMSKKLGVELRRFAAGRDGGIDLIDDISKKNIIVQVKHYIKTDISGLISSLKKEIPKLDELKPNQYYICCSKELSPANVKDIYTMFSDYMESDANIITLIEINDFLTRSENIDIVRNHYKLWISSTNILQDIYSNDIFIDCEVLLSNIHLDEKFFVQTVAYDRALECLAKKKTLFITGDPGVGKTITSKMIVLCYATNGYRVRYTTDGADLSALKRALSQNKEAKEIILLDDCFGQAYFNMKETQSNELLSLIKYVNLSENKRLILNSRVTIYREAQVRTPELVKSFDNKEYKVHIIDMSAMSDIDKAKILYNHLYFNNVKGEYFESIKQNKNYRRIVNHPNYNPRIIEFVSNPYRYSDVSSSYYFDFILGHLNNPSKVWDDEYERRLSKVDRMLLTSLFSLTDTTASLDFVNQCFNARIQSLPEVDLTINQFQNSLSRLQQAFVKIVDEKSKRTLSMVNPSINDYIRSRINTNTAEKGDLINTAASVMQLKKMLTPDEFKFKMLSAFNDGSILNYLFASDEERVAFITYFISYNKILDMRYQQCIFSYLSKIKNVNIYEKQVVLAIRIFEHLLDYEVYTFYQIDGFLSDFDMLEEILSYFDLEDLIDAINYCHSLLEDEKKLNFIFIGQNVIKEAVEIYCDCVDADNFDLNIDDFVKDSCKVVYYGNDEYAEEPDIDTAIQHIENSIKEKVKDEVGNYLNNLPAELCLSASFMDKVCIDVSGAEDLVKSYLRSDDDDDDRYVGAPQSNYSEIDLMFNR</sequence>
<dbReference type="Proteomes" id="UP000199520">
    <property type="component" value="Unassembled WGS sequence"/>
</dbReference>
<dbReference type="STRING" id="1123291.SAMN04490355_10887"/>
<evidence type="ECO:0000313" key="4">
    <source>
        <dbReference type="Proteomes" id="UP000199520"/>
    </source>
</evidence>
<proteinExistence type="predicted"/>
<dbReference type="InterPro" id="IPR007560">
    <property type="entry name" value="Restrct_endonuc_IV_Mrr"/>
</dbReference>
<keyword evidence="3" id="KW-0378">Hydrolase</keyword>
<evidence type="ECO:0000313" key="3">
    <source>
        <dbReference type="EMBL" id="SFM36275.1"/>
    </source>
</evidence>
<evidence type="ECO:0000259" key="1">
    <source>
        <dbReference type="Pfam" id="PF04471"/>
    </source>
</evidence>
<keyword evidence="3" id="KW-0255">Endonuclease</keyword>
<feature type="domain" description="Restriction endonuclease type IV Mrr" evidence="1">
    <location>
        <begin position="8"/>
        <end position="60"/>
    </location>
</feature>
<name>A0A1I4Q9C2_9FIRM</name>
<dbReference type="GO" id="GO:0004519">
    <property type="term" value="F:endonuclease activity"/>
    <property type="evidence" value="ECO:0007669"/>
    <property type="project" value="UniProtKB-KW"/>
</dbReference>
<organism evidence="3 4">
    <name type="scientific">Pelosinus propionicus DSM 13327</name>
    <dbReference type="NCBI Taxonomy" id="1123291"/>
    <lineage>
        <taxon>Bacteria</taxon>
        <taxon>Bacillati</taxon>
        <taxon>Bacillota</taxon>
        <taxon>Negativicutes</taxon>
        <taxon>Selenomonadales</taxon>
        <taxon>Sporomusaceae</taxon>
        <taxon>Pelosinus</taxon>
    </lineage>
</organism>
<dbReference type="InterPro" id="IPR027417">
    <property type="entry name" value="P-loop_NTPase"/>
</dbReference>
<dbReference type="EMBL" id="FOTS01000088">
    <property type="protein sequence ID" value="SFM36275.1"/>
    <property type="molecule type" value="Genomic_DNA"/>
</dbReference>
<reference evidence="4" key="1">
    <citation type="submission" date="2016-10" db="EMBL/GenBank/DDBJ databases">
        <authorList>
            <person name="Varghese N."/>
            <person name="Submissions S."/>
        </authorList>
    </citation>
    <scope>NUCLEOTIDE SEQUENCE [LARGE SCALE GENOMIC DNA]</scope>
    <source>
        <strain evidence="4">DSM 13327</strain>
    </source>
</reference>
<dbReference type="Pfam" id="PF04471">
    <property type="entry name" value="Mrr_cat"/>
    <property type="match status" value="1"/>
</dbReference>
<keyword evidence="3" id="KW-0540">Nuclease</keyword>
<dbReference type="GO" id="GO:0009307">
    <property type="term" value="P:DNA restriction-modification system"/>
    <property type="evidence" value="ECO:0007669"/>
    <property type="project" value="InterPro"/>
</dbReference>
<keyword evidence="4" id="KW-1185">Reference proteome</keyword>
<gene>
    <name evidence="3" type="ORF">SAMN04490355_10887</name>
</gene>
<protein>
    <submittedName>
        <fullName evidence="3">Restriction endonuclease</fullName>
    </submittedName>
</protein>
<dbReference type="Pfam" id="PF20720">
    <property type="entry name" value="nSTAND3"/>
    <property type="match status" value="1"/>
</dbReference>
<feature type="domain" description="Novel STAND NTPase 3" evidence="2">
    <location>
        <begin position="174"/>
        <end position="336"/>
    </location>
</feature>
<dbReference type="GO" id="GO:0003677">
    <property type="term" value="F:DNA binding"/>
    <property type="evidence" value="ECO:0007669"/>
    <property type="project" value="InterPro"/>
</dbReference>
<dbReference type="InterPro" id="IPR011856">
    <property type="entry name" value="tRNA_endonuc-like_dom_sf"/>
</dbReference>
<dbReference type="AlphaFoldDB" id="A0A1I4Q9C2"/>
<dbReference type="Gene3D" id="3.40.50.300">
    <property type="entry name" value="P-loop containing nucleotide triphosphate hydrolases"/>
    <property type="match status" value="1"/>
</dbReference>
<dbReference type="SUPFAM" id="SSF52540">
    <property type="entry name" value="P-loop containing nucleoside triphosphate hydrolases"/>
    <property type="match status" value="1"/>
</dbReference>
<dbReference type="InterPro" id="IPR049050">
    <property type="entry name" value="nSTAND3"/>
</dbReference>
<dbReference type="Gene3D" id="3.40.1350.10">
    <property type="match status" value="1"/>
</dbReference>
<accession>A0A1I4Q9C2</accession>